<evidence type="ECO:0000313" key="11">
    <source>
        <dbReference type="EMBL" id="ALS04083.1"/>
    </source>
</evidence>
<evidence type="ECO:0000256" key="3">
    <source>
        <dbReference type="ARBA" id="ARBA00022728"/>
    </source>
</evidence>
<dbReference type="PANTHER" id="PTHR10552">
    <property type="entry name" value="U2 SMALL NUCLEAR RIBONUCLEOPROTEIN A"/>
    <property type="match status" value="1"/>
</dbReference>
<feature type="region of interest" description="Disordered" evidence="9">
    <location>
        <begin position="230"/>
        <end position="258"/>
    </location>
</feature>
<dbReference type="EMBL" id="KT754249">
    <property type="protein sequence ID" value="ALS04083.1"/>
    <property type="molecule type" value="mRNA"/>
</dbReference>
<dbReference type="GO" id="GO:0030620">
    <property type="term" value="F:U2 snRNA binding"/>
    <property type="evidence" value="ECO:0007669"/>
    <property type="project" value="InterPro"/>
</dbReference>
<dbReference type="Pfam" id="PF14580">
    <property type="entry name" value="LRR_9"/>
    <property type="match status" value="1"/>
</dbReference>
<evidence type="ECO:0000256" key="4">
    <source>
        <dbReference type="ARBA" id="ARBA00022737"/>
    </source>
</evidence>
<dbReference type="Gene3D" id="3.80.10.10">
    <property type="entry name" value="Ribonuclease Inhibitor"/>
    <property type="match status" value="1"/>
</dbReference>
<keyword evidence="6" id="KW-0539">Nucleus</keyword>
<dbReference type="GO" id="GO:0005686">
    <property type="term" value="C:U2 snRNP"/>
    <property type="evidence" value="ECO:0007669"/>
    <property type="project" value="TreeGrafter"/>
</dbReference>
<dbReference type="InterPro" id="IPR032675">
    <property type="entry name" value="LRR_dom_sf"/>
</dbReference>
<dbReference type="AlphaFoldDB" id="A0A0U2IG20"/>
<dbReference type="InterPro" id="IPR001611">
    <property type="entry name" value="Leu-rich_rpt"/>
</dbReference>
<keyword evidence="4" id="KW-0677">Repeat</keyword>
<name>A0A0U2IG20_ACAPC</name>
<dbReference type="GO" id="GO:0000398">
    <property type="term" value="P:mRNA splicing, via spliceosome"/>
    <property type="evidence" value="ECO:0007669"/>
    <property type="project" value="InterPro"/>
</dbReference>
<accession>A0A0U2IG20</accession>
<evidence type="ECO:0000256" key="7">
    <source>
        <dbReference type="ARBA" id="ARBA00024196"/>
    </source>
</evidence>
<dbReference type="PROSITE" id="PS51450">
    <property type="entry name" value="LRR"/>
    <property type="match status" value="1"/>
</dbReference>
<dbReference type="SMART" id="SM00446">
    <property type="entry name" value="LRRcap"/>
    <property type="match status" value="1"/>
</dbReference>
<comment type="subcellular location">
    <subcellularLocation>
        <location evidence="1">Nucleus</location>
    </subcellularLocation>
</comment>
<dbReference type="GO" id="GO:0005681">
    <property type="term" value="C:spliceosomal complex"/>
    <property type="evidence" value="ECO:0007669"/>
    <property type="project" value="UniProtKB-KW"/>
</dbReference>
<proteinExistence type="evidence at transcript level"/>
<dbReference type="InterPro" id="IPR044640">
    <property type="entry name" value="RU2A"/>
</dbReference>
<keyword evidence="2" id="KW-0433">Leucine-rich repeat</keyword>
<reference evidence="11" key="1">
    <citation type="journal article" date="2015" name="Sci. Rep.">
        <title>Spliced leader RNA trans-splicing discovered in copepods.</title>
        <authorList>
            <person name="Yang F."/>
            <person name="Xu D."/>
            <person name="Zhuang Y."/>
            <person name="Yi X."/>
            <person name="Huang Y."/>
            <person name="Chen H."/>
            <person name="Lin S."/>
            <person name="Campbell D.A."/>
            <person name="Sturm N.R."/>
            <person name="Liu G."/>
            <person name="Zhang H."/>
        </authorList>
    </citation>
    <scope>NUCLEOTIDE SEQUENCE</scope>
</reference>
<keyword evidence="3" id="KW-0507">mRNA processing</keyword>
<evidence type="ECO:0000256" key="2">
    <source>
        <dbReference type="ARBA" id="ARBA00022614"/>
    </source>
</evidence>
<dbReference type="FunFam" id="3.80.10.10:FF:000026">
    <property type="entry name" value="U2 small nuclear ribonucleoprotein A"/>
    <property type="match status" value="1"/>
</dbReference>
<keyword evidence="5" id="KW-0508">mRNA splicing</keyword>
<organism evidence="11">
    <name type="scientific">Acartia pacifica</name>
    <name type="common">Copepod</name>
    <dbReference type="NCBI Taxonomy" id="335913"/>
    <lineage>
        <taxon>Eukaryota</taxon>
        <taxon>Metazoa</taxon>
        <taxon>Ecdysozoa</taxon>
        <taxon>Arthropoda</taxon>
        <taxon>Crustacea</taxon>
        <taxon>Multicrustacea</taxon>
        <taxon>Hexanauplia</taxon>
        <taxon>Copepoda</taxon>
        <taxon>Calanoida</taxon>
        <taxon>Acartiidae</taxon>
        <taxon>Acartia</taxon>
    </lineage>
</organism>
<keyword evidence="11" id="KW-0687">Ribonucleoprotein</keyword>
<evidence type="ECO:0000256" key="8">
    <source>
        <dbReference type="ARBA" id="ARBA00069881"/>
    </source>
</evidence>
<evidence type="ECO:0000256" key="5">
    <source>
        <dbReference type="ARBA" id="ARBA00023187"/>
    </source>
</evidence>
<sequence length="258" mass="28929">MVKCTPDLIEGAGQYINPVRDRELDLRGYKIPVIENLGSTLDQFDCIDLSDNEVRKLDGFPQLNRLKTLLLNNNRIVRVAEGLELNLPNLNTLVMTNNSLQELADLEPLTTMKKLEMMSLLHNPVVTKRNYRLYVIHKFPSLKVLDFKKIKMKEREAAKALFKTKEGKTQLKDIQAKAKTFVPGAPLPEATNNKAANPAGLTPEQVKNIKTMIAKAKSLEEIERLNQMLRTGKMPGEASENGGDQTADGGETEEMDEN</sequence>
<feature type="domain" description="U2A'/phosphoprotein 32 family A C-terminal" evidence="10">
    <location>
        <begin position="128"/>
        <end position="146"/>
    </location>
</feature>
<keyword evidence="3" id="KW-0747">Spliceosome</keyword>
<dbReference type="InterPro" id="IPR003603">
    <property type="entry name" value="U2A'_phosphoprotein32A_C"/>
</dbReference>
<evidence type="ECO:0000256" key="6">
    <source>
        <dbReference type="ARBA" id="ARBA00023242"/>
    </source>
</evidence>
<evidence type="ECO:0000256" key="9">
    <source>
        <dbReference type="SAM" id="MobiDB-lite"/>
    </source>
</evidence>
<evidence type="ECO:0000259" key="10">
    <source>
        <dbReference type="SMART" id="SM00446"/>
    </source>
</evidence>
<dbReference type="PANTHER" id="PTHR10552:SF6">
    <property type="entry name" value="U2 SMALL NUCLEAR RIBONUCLEOPROTEIN A"/>
    <property type="match status" value="1"/>
</dbReference>
<evidence type="ECO:0000256" key="1">
    <source>
        <dbReference type="ARBA" id="ARBA00004123"/>
    </source>
</evidence>
<dbReference type="SUPFAM" id="SSF52058">
    <property type="entry name" value="L domain-like"/>
    <property type="match status" value="1"/>
</dbReference>
<comment type="similarity">
    <text evidence="7">Belongs to the U2 small nuclear ribonucleoprotein A family.</text>
</comment>
<protein>
    <recommendedName>
        <fullName evidence="8">Probable U2 small nuclear ribonucleoprotein A'</fullName>
    </recommendedName>
</protein>